<organism evidence="1 2">
    <name type="scientific">Podarcis lilfordi</name>
    <name type="common">Lilford's wall lizard</name>
    <dbReference type="NCBI Taxonomy" id="74358"/>
    <lineage>
        <taxon>Eukaryota</taxon>
        <taxon>Metazoa</taxon>
        <taxon>Chordata</taxon>
        <taxon>Craniata</taxon>
        <taxon>Vertebrata</taxon>
        <taxon>Euteleostomi</taxon>
        <taxon>Lepidosauria</taxon>
        <taxon>Squamata</taxon>
        <taxon>Bifurcata</taxon>
        <taxon>Unidentata</taxon>
        <taxon>Episquamata</taxon>
        <taxon>Laterata</taxon>
        <taxon>Lacertibaenia</taxon>
        <taxon>Lacertidae</taxon>
        <taxon>Podarcis</taxon>
    </lineage>
</organism>
<evidence type="ECO:0000313" key="2">
    <source>
        <dbReference type="Proteomes" id="UP001178461"/>
    </source>
</evidence>
<name>A0AA35P4J5_9SAUR</name>
<reference evidence="1" key="1">
    <citation type="submission" date="2022-12" db="EMBL/GenBank/DDBJ databases">
        <authorList>
            <person name="Alioto T."/>
            <person name="Alioto T."/>
            <person name="Gomez Garrido J."/>
        </authorList>
    </citation>
    <scope>NUCLEOTIDE SEQUENCE</scope>
</reference>
<evidence type="ECO:0000313" key="1">
    <source>
        <dbReference type="EMBL" id="CAI5772043.1"/>
    </source>
</evidence>
<dbReference type="EMBL" id="OX395129">
    <property type="protein sequence ID" value="CAI5772043.1"/>
    <property type="molecule type" value="Genomic_DNA"/>
</dbReference>
<sequence length="59" mass="6732">CINKWAIDMMAVIEFPFSLSLQIYITGFRSCMQMRARTKSYLFRKVAKDSGAHVPVGCN</sequence>
<dbReference type="Proteomes" id="UP001178461">
    <property type="component" value="Chromosome 4"/>
</dbReference>
<accession>A0AA35P4J5</accession>
<gene>
    <name evidence="1" type="ORF">PODLI_1B008884</name>
</gene>
<protein>
    <submittedName>
        <fullName evidence="1">Uncharacterized protein</fullName>
    </submittedName>
</protein>
<dbReference type="AlphaFoldDB" id="A0AA35P4J5"/>
<keyword evidence="2" id="KW-1185">Reference proteome</keyword>
<proteinExistence type="predicted"/>
<feature type="non-terminal residue" evidence="1">
    <location>
        <position position="1"/>
    </location>
</feature>
<feature type="non-terminal residue" evidence="1">
    <location>
        <position position="59"/>
    </location>
</feature>